<protein>
    <submittedName>
        <fullName evidence="1">Uncharacterized protein</fullName>
    </submittedName>
</protein>
<accession>A0A0A9A2J1</accession>
<reference evidence="1" key="2">
    <citation type="journal article" date="2015" name="Data Brief">
        <title>Shoot transcriptome of the giant reed, Arundo donax.</title>
        <authorList>
            <person name="Barrero R.A."/>
            <person name="Guerrero F.D."/>
            <person name="Moolhuijzen P."/>
            <person name="Goolsby J.A."/>
            <person name="Tidwell J."/>
            <person name="Bellgard S.E."/>
            <person name="Bellgard M.I."/>
        </authorList>
    </citation>
    <scope>NUCLEOTIDE SEQUENCE</scope>
    <source>
        <tissue evidence="1">Shoot tissue taken approximately 20 cm above the soil surface</tissue>
    </source>
</reference>
<dbReference type="EMBL" id="GBRH01252021">
    <property type="protein sequence ID" value="JAD45874.1"/>
    <property type="molecule type" value="Transcribed_RNA"/>
</dbReference>
<dbReference type="PROSITE" id="PS51257">
    <property type="entry name" value="PROKAR_LIPOPROTEIN"/>
    <property type="match status" value="1"/>
</dbReference>
<evidence type="ECO:0000313" key="1">
    <source>
        <dbReference type="EMBL" id="JAD45874.1"/>
    </source>
</evidence>
<sequence length="62" mass="6695">MEACRCYGLRQVRSARTSSASSMMAASGFLACLLEYTSDCSLIAACVLVGWPFACLSTRLTY</sequence>
<organism evidence="1">
    <name type="scientific">Arundo donax</name>
    <name type="common">Giant reed</name>
    <name type="synonym">Donax arundinaceus</name>
    <dbReference type="NCBI Taxonomy" id="35708"/>
    <lineage>
        <taxon>Eukaryota</taxon>
        <taxon>Viridiplantae</taxon>
        <taxon>Streptophyta</taxon>
        <taxon>Embryophyta</taxon>
        <taxon>Tracheophyta</taxon>
        <taxon>Spermatophyta</taxon>
        <taxon>Magnoliopsida</taxon>
        <taxon>Liliopsida</taxon>
        <taxon>Poales</taxon>
        <taxon>Poaceae</taxon>
        <taxon>PACMAD clade</taxon>
        <taxon>Arundinoideae</taxon>
        <taxon>Arundineae</taxon>
        <taxon>Arundo</taxon>
    </lineage>
</organism>
<proteinExistence type="predicted"/>
<dbReference type="AlphaFoldDB" id="A0A0A9A2J1"/>
<reference evidence="1" key="1">
    <citation type="submission" date="2014-09" db="EMBL/GenBank/DDBJ databases">
        <authorList>
            <person name="Magalhaes I.L.F."/>
            <person name="Oliveira U."/>
            <person name="Santos F.R."/>
            <person name="Vidigal T.H.D.A."/>
            <person name="Brescovit A.D."/>
            <person name="Santos A.J."/>
        </authorList>
    </citation>
    <scope>NUCLEOTIDE SEQUENCE</scope>
    <source>
        <tissue evidence="1">Shoot tissue taken approximately 20 cm above the soil surface</tissue>
    </source>
</reference>
<name>A0A0A9A2J1_ARUDO</name>